<reference evidence="2" key="1">
    <citation type="submission" date="2022-04" db="EMBL/GenBank/DDBJ databases">
        <authorList>
            <person name="Yang M."/>
            <person name="Tan S."/>
        </authorList>
    </citation>
    <scope>NUCLEOTIDE SEQUENCE</scope>
</reference>
<gene>
    <name evidence="2" type="ORF">vBBceSLY1_00038</name>
</gene>
<evidence type="ECO:0000313" key="3">
    <source>
        <dbReference type="Proteomes" id="UP001214971"/>
    </source>
</evidence>
<dbReference type="Pfam" id="PF06854">
    <property type="entry name" value="Phage_Gp15"/>
    <property type="match status" value="1"/>
</dbReference>
<dbReference type="Proteomes" id="UP001214971">
    <property type="component" value="Segment"/>
</dbReference>
<organism evidence="2 3">
    <name type="scientific">Bacillus phage vB_BceS_LY1</name>
    <dbReference type="NCBI Taxonomy" id="2950459"/>
    <lineage>
        <taxon>Viruses</taxon>
        <taxon>Duplodnaviria</taxon>
        <taxon>Heunggongvirae</taxon>
        <taxon>Uroviricota</taxon>
        <taxon>Caudoviricetes</taxon>
        <taxon>Gutmannvirinae</taxon>
        <taxon>Layangavirus</taxon>
        <taxon>Layangavirus LY1</taxon>
    </lineage>
</organism>
<evidence type="ECO:0000313" key="2">
    <source>
        <dbReference type="EMBL" id="USL89257.1"/>
    </source>
</evidence>
<name>A0AAE9S250_9CAUD</name>
<proteinExistence type="predicted"/>
<sequence length="226" mass="26957">MFSLTERNPDVYRWQGVDIELNLAFDNVLVFLDMFGDESLPMDARIKLALAMLVVDTEILKPIAEHDKLLDFTWDLLRDKLNIDMRKEVEPVKADNQDNEEEQDEPVPVFDWKEDAGYIYSSFLYDYGIDLIEQQGKMTWDRFHTLFNSLSDKSKMGEAMYYRSCPIPKKEKGSDNEERKRIIKMKEYYMLEKARPIIERNKFRAHQREQEARKKAILEKQKNKKE</sequence>
<protein>
    <submittedName>
        <fullName evidence="2">Uncharacterized protein</fullName>
    </submittedName>
</protein>
<accession>A0AAE9S250</accession>
<keyword evidence="3" id="KW-1185">Reference proteome</keyword>
<feature type="region of interest" description="Disordered" evidence="1">
    <location>
        <begin position="202"/>
        <end position="226"/>
    </location>
</feature>
<evidence type="ECO:0000256" key="1">
    <source>
        <dbReference type="SAM" id="MobiDB-lite"/>
    </source>
</evidence>
<dbReference type="InterPro" id="IPR009660">
    <property type="entry name" value="Phage_A500_Gp15"/>
</dbReference>
<dbReference type="EMBL" id="ON366410">
    <property type="protein sequence ID" value="USL89257.1"/>
    <property type="molecule type" value="Genomic_DNA"/>
</dbReference>